<evidence type="ECO:0000256" key="2">
    <source>
        <dbReference type="SAM" id="Phobius"/>
    </source>
</evidence>
<organism evidence="3 5">
    <name type="scientific">Didymodactylos carnosus</name>
    <dbReference type="NCBI Taxonomy" id="1234261"/>
    <lineage>
        <taxon>Eukaryota</taxon>
        <taxon>Metazoa</taxon>
        <taxon>Spiralia</taxon>
        <taxon>Gnathifera</taxon>
        <taxon>Rotifera</taxon>
        <taxon>Eurotatoria</taxon>
        <taxon>Bdelloidea</taxon>
        <taxon>Philodinida</taxon>
        <taxon>Philodinidae</taxon>
        <taxon>Didymodactylos</taxon>
    </lineage>
</organism>
<accession>A0A816EFC1</accession>
<comment type="caution">
    <text evidence="3">The sequence shown here is derived from an EMBL/GenBank/DDBJ whole genome shotgun (WGS) entry which is preliminary data.</text>
</comment>
<name>A0A816EFC1_9BILA</name>
<dbReference type="Proteomes" id="UP000663829">
    <property type="component" value="Unassembled WGS sequence"/>
</dbReference>
<evidence type="ECO:0000313" key="4">
    <source>
        <dbReference type="EMBL" id="CAF4564671.1"/>
    </source>
</evidence>
<evidence type="ECO:0000313" key="5">
    <source>
        <dbReference type="Proteomes" id="UP000663829"/>
    </source>
</evidence>
<dbReference type="EMBL" id="CAJNOQ010049195">
    <property type="protein sequence ID" value="CAF1645835.1"/>
    <property type="molecule type" value="Genomic_DNA"/>
</dbReference>
<keyword evidence="5" id="KW-1185">Reference proteome</keyword>
<evidence type="ECO:0000313" key="3">
    <source>
        <dbReference type="EMBL" id="CAF1645835.1"/>
    </source>
</evidence>
<protein>
    <submittedName>
        <fullName evidence="3">Uncharacterized protein</fullName>
    </submittedName>
</protein>
<keyword evidence="2" id="KW-0812">Transmembrane</keyword>
<evidence type="ECO:0000256" key="1">
    <source>
        <dbReference type="SAM" id="MobiDB-lite"/>
    </source>
</evidence>
<keyword evidence="2" id="KW-1133">Transmembrane helix</keyword>
<reference evidence="3" key="1">
    <citation type="submission" date="2021-02" db="EMBL/GenBank/DDBJ databases">
        <authorList>
            <person name="Nowell W R."/>
        </authorList>
    </citation>
    <scope>NUCLEOTIDE SEQUENCE</scope>
</reference>
<dbReference type="EMBL" id="CAJOBC010118801">
    <property type="protein sequence ID" value="CAF4564671.1"/>
    <property type="molecule type" value="Genomic_DNA"/>
</dbReference>
<dbReference type="Proteomes" id="UP000681722">
    <property type="component" value="Unassembled WGS sequence"/>
</dbReference>
<feature type="compositionally biased region" description="Polar residues" evidence="1">
    <location>
        <begin position="50"/>
        <end position="64"/>
    </location>
</feature>
<feature type="non-terminal residue" evidence="3">
    <location>
        <position position="1"/>
    </location>
</feature>
<dbReference type="AlphaFoldDB" id="A0A816EFC1"/>
<sequence>MVGRAEILCIAMVLNILAWMATQFRPRNQFHRFRNWIKPELHPIPELDQTRTPSGSGIDSAASQ</sequence>
<gene>
    <name evidence="3" type="ORF">GPM918_LOCUS45220</name>
    <name evidence="4" type="ORF">SRO942_LOCUS47533</name>
</gene>
<keyword evidence="2" id="KW-0472">Membrane</keyword>
<feature type="transmembrane region" description="Helical" evidence="2">
    <location>
        <begin position="7"/>
        <end position="24"/>
    </location>
</feature>
<feature type="region of interest" description="Disordered" evidence="1">
    <location>
        <begin position="44"/>
        <end position="64"/>
    </location>
</feature>
<proteinExistence type="predicted"/>